<feature type="region of interest" description="Disordered" evidence="2">
    <location>
        <begin position="165"/>
        <end position="225"/>
    </location>
</feature>
<feature type="compositionally biased region" description="Low complexity" evidence="2">
    <location>
        <begin position="276"/>
        <end position="335"/>
    </location>
</feature>
<evidence type="ECO:0000256" key="1">
    <source>
        <dbReference type="ARBA" id="ARBA00022801"/>
    </source>
</evidence>
<accession>A0A7G8Q4E9</accession>
<keyword evidence="5" id="KW-1185">Reference proteome</keyword>
<dbReference type="InterPro" id="IPR003305">
    <property type="entry name" value="CenC_carb-bd"/>
</dbReference>
<sequence length="1790" mass="185724">MTDYSRWYRAGTVKVTKDSANISGTSTFWNVGNPIRPGDLFTIDGAAFYEIADVTGADTLVLASPYKGASLATTTYAVIRNFSVLPGAELVAAQLQLISKSLLRERQLTDWATKPASDDPVYPTKVTITSFDGVAMEVYSLPQILDSGTKMADELGGAIAQTRDNLAKSNASRDAAKTSETNAAASAAAARTSEQNAKISESNSKTSETNAAASKTAAATSETNAASSKTAAAGSATAAATSATNASTSEGKAKTSETNAKTSETNAKTSETNAKTSETNAAGSATAAAASKTAAGTSETNAKASENAAAASKTAAATSETNAKTSETNAKASENAAAASKTAAATSETNAANSATAATAGAMFAMPREFSQKGKFFTLTNSVGPGSTDIPDANFVVEAGSGTVFKSTATSPVYPRPKGYLRNASGRTYRATAVARSIAGTSTLGLSILTVNDAMATSVMANIPANANLPKDGAWQTVSFQFTSGSTAPYATCQAIATAGTGATIELQALYIEDITDSQAASDSAAAAADSQSKAKTSETNSKTSETNAATSETNAAASKTAAAGSATAAATSATNAKTSETNAKTSETNAKSSETSAAASSSAAGGAKTAAETARDLAQQWADAPRNTEVQPGKFSARHWAETMQAASTGTLVYMGSWDASKGTLPATPKKGDFYIISVAGTVSSVSYKIGDMIVANDKNGWDRIDNQQTVTSVAGRTGAVTLGIGDISSLQTNLDTLTYAVKSALNAGEDLIPNPTFETRYDRMGFTVVASTDPDVPAGCPQPYVAKLAVRDHTPNFDPIPVQPGDVIEMTAVVASSVGTPGTNAFNLYVRQSQFSPWAPGGAGTYTYTNVKSQPISAGWVKVVGRYTVPANGSVRWILPFLQINQNSPDYGSIWYATDWHVRNLTSVAALESSKLDSAAFTWANLANKPTTFTPSAHTHAISEVTNLQRSLDLINFTAGRNLVSDGNFEKKLWDLTQSGAQGRVTYVTDSRSGSTAIQIAPGSGDVSFGMPVQTIPVVLGRTYRISCYYKTSADYNGASNNSKLRLGDSGGGLLIAPTFSSNKTSWTQVTGDYTVQPGVTGLQLSVNANQTVGTLTVDDVSIIDVTDDLGLLPLLATKLGKTGNQTYDGVTNTAAAWAALPMGYSSYMGNSSTIGIAGGAPNDNYGYFHKIANRDVSGGWAGLWIQAGSSDSFVGGTSDGSQFATWNKLWTSANFDPTTKLDKTATAASATSIAVVDTRDVVDAPGDFGAKQVFASFKRIASVNNPPVNNGGTYAHILTMMGWDIGGSGGYASQLSFGDGLAIRKGTNATTWGPWRNVWHDGNFNPNSKANLVGPTFSDIVYFKPVNGTTGLSRFMPFGTDGVSLDAVNSDASKYAPIAINGTDISLQAQNKITVTKSVVSTHVWSGPGQGVGAMAYQAGGSYGGGYAISDGDNDIALYSVGGALNISFGAKRGALISRVTVAPDGTTTVNGTVIANNASLRASGWNGTATDGVVYFGNANSYIFKQGGQFSFYNEQAGFTASLAAGGTIWTSALITPLDKNVGGVMMKEITFNGNGGGNGIYPGNGDNCSITANNLAIKSWNGIGFAPTISGQAVPLGEYSHWFDVRNGHFNMRGDLVARGSATIWGEASGNTLKARNGYVNSDQGHLVLGNNGTAGTIYMRPNGPYNGAGEFKVQSNGDAYCSAWVYAPNFKINSDARLKRFAEKLNPRQELEKIKKLIPRSYLKDGHWEFGFFAQEMEDHYPTMVTSGDGPAGPDTLTLSVAELLAPLVAAVQMLDKRLTDGGL</sequence>
<evidence type="ECO:0000259" key="3">
    <source>
        <dbReference type="PROSITE" id="PS51688"/>
    </source>
</evidence>
<dbReference type="Pfam" id="PF13884">
    <property type="entry name" value="Peptidase_S74"/>
    <property type="match status" value="1"/>
</dbReference>
<dbReference type="Proteomes" id="UP000515873">
    <property type="component" value="Chromosome"/>
</dbReference>
<feature type="compositionally biased region" description="Low complexity" evidence="2">
    <location>
        <begin position="570"/>
        <end position="613"/>
    </location>
</feature>
<dbReference type="RefSeq" id="WP_187057116.1">
    <property type="nucleotide sequence ID" value="NZ_CP060412.1"/>
</dbReference>
<dbReference type="InterPro" id="IPR008979">
    <property type="entry name" value="Galactose-bd-like_sf"/>
</dbReference>
<reference evidence="4 5" key="1">
    <citation type="submission" date="2020-08" db="EMBL/GenBank/DDBJ databases">
        <title>Dyella sp. G9 isolated from forest soil.</title>
        <authorList>
            <person name="Fu J."/>
            <person name="Qiu L."/>
        </authorList>
    </citation>
    <scope>NUCLEOTIDE SEQUENCE [LARGE SCALE GENOMIC DNA]</scope>
    <source>
        <strain evidence="4 5">G9</strain>
    </source>
</reference>
<proteinExistence type="predicted"/>
<evidence type="ECO:0000313" key="5">
    <source>
        <dbReference type="Proteomes" id="UP000515873"/>
    </source>
</evidence>
<dbReference type="GO" id="GO:0016798">
    <property type="term" value="F:hydrolase activity, acting on glycosyl bonds"/>
    <property type="evidence" value="ECO:0007669"/>
    <property type="project" value="InterPro"/>
</dbReference>
<dbReference type="KEGG" id="dtl:H8F01_00305"/>
<feature type="compositionally biased region" description="Low complexity" evidence="2">
    <location>
        <begin position="239"/>
        <end position="250"/>
    </location>
</feature>
<dbReference type="EMBL" id="CP060412">
    <property type="protein sequence ID" value="QNK01657.1"/>
    <property type="molecule type" value="Genomic_DNA"/>
</dbReference>
<dbReference type="SUPFAM" id="SSF49785">
    <property type="entry name" value="Galactose-binding domain-like"/>
    <property type="match status" value="1"/>
</dbReference>
<dbReference type="InterPro" id="IPR030392">
    <property type="entry name" value="S74_ICA"/>
</dbReference>
<feature type="region of interest" description="Disordered" evidence="2">
    <location>
        <begin position="239"/>
        <end position="335"/>
    </location>
</feature>
<feature type="region of interest" description="Disordered" evidence="2">
    <location>
        <begin position="570"/>
        <end position="618"/>
    </location>
</feature>
<dbReference type="Pfam" id="PF02018">
    <property type="entry name" value="CBM_4_9"/>
    <property type="match status" value="1"/>
</dbReference>
<name>A0A7G8Q4E9_9GAMM</name>
<feature type="region of interest" description="Disordered" evidence="2">
    <location>
        <begin position="526"/>
        <end position="558"/>
    </location>
</feature>
<feature type="domain" description="Peptidase S74" evidence="3">
    <location>
        <begin position="1700"/>
        <end position="1790"/>
    </location>
</feature>
<evidence type="ECO:0000256" key="2">
    <source>
        <dbReference type="SAM" id="MobiDB-lite"/>
    </source>
</evidence>
<dbReference type="PROSITE" id="PS51688">
    <property type="entry name" value="ICA"/>
    <property type="match status" value="1"/>
</dbReference>
<organism evidence="4 5">
    <name type="scientific">Dyella telluris</name>
    <dbReference type="NCBI Taxonomy" id="2763498"/>
    <lineage>
        <taxon>Bacteria</taxon>
        <taxon>Pseudomonadati</taxon>
        <taxon>Pseudomonadota</taxon>
        <taxon>Gammaproteobacteria</taxon>
        <taxon>Lysobacterales</taxon>
        <taxon>Rhodanobacteraceae</taxon>
        <taxon>Dyella</taxon>
    </lineage>
</organism>
<keyword evidence="1" id="KW-0378">Hydrolase</keyword>
<evidence type="ECO:0000313" key="4">
    <source>
        <dbReference type="EMBL" id="QNK01657.1"/>
    </source>
</evidence>
<feature type="compositionally biased region" description="Low complexity" evidence="2">
    <location>
        <begin position="178"/>
        <end position="225"/>
    </location>
</feature>
<protein>
    <submittedName>
        <fullName evidence="4">Tail fiber domain-containing protein</fullName>
    </submittedName>
</protein>
<dbReference type="Gene3D" id="2.60.120.260">
    <property type="entry name" value="Galactose-binding domain-like"/>
    <property type="match status" value="2"/>
</dbReference>
<feature type="compositionally biased region" description="Polar residues" evidence="2">
    <location>
        <begin position="256"/>
        <end position="275"/>
    </location>
</feature>
<gene>
    <name evidence="4" type="ORF">H8F01_00305</name>
</gene>